<accession>A0A6G5QB14</accession>
<evidence type="ECO:0000313" key="2">
    <source>
        <dbReference type="Proteomes" id="UP000503152"/>
    </source>
</evidence>
<dbReference type="Proteomes" id="UP000503152">
    <property type="component" value="Segment"/>
</dbReference>
<sequence length="317" mass="34908">MAYGIGTLLKAGGDDCHYQLLGVIKTLAEANGWVTLRYVNTGADRELILKGEGLSGLEEIYIGFKTYQNSSLDYYNINCGVFVGYVSGSTFETQPGARFSGMPAHNNAITYFINVNPQRIVGCLKVATPVYEHFYLGRFFPYSKPGEYPAPLVCGSMFNGAEAKRFSDTNHIFPYSGYTSSTTFNNMYNRNQAGAWVRPNCYPFTQGNVSGSNTNLAGWMVPADVYYQIEPIIIQQNDPTFSQSNLWGELDGVYHCTGFNNGVENVIQVDGSSVVDQTGMTVLQAVDAIIAVDGRALVMLQNVNRTTFADYIALEMK</sequence>
<dbReference type="KEGG" id="vg:77608971"/>
<evidence type="ECO:0000313" key="1">
    <source>
        <dbReference type="EMBL" id="QBZ71729.1"/>
    </source>
</evidence>
<dbReference type="GeneID" id="77608971"/>
<proteinExistence type="predicted"/>
<dbReference type="EMBL" id="MK574078">
    <property type="protein sequence ID" value="QBZ71729.1"/>
    <property type="molecule type" value="Genomic_DNA"/>
</dbReference>
<name>A0A6G5QB14_9CAUD</name>
<dbReference type="RefSeq" id="YP_010597317.1">
    <property type="nucleotide sequence ID" value="NC_069740.1"/>
</dbReference>
<evidence type="ECO:0008006" key="3">
    <source>
        <dbReference type="Google" id="ProtNLM"/>
    </source>
</evidence>
<keyword evidence="2" id="KW-1185">Reference proteome</keyword>
<protein>
    <recommendedName>
        <fullName evidence="3">Virion structural protein</fullName>
    </recommendedName>
</protein>
<reference evidence="1 2" key="1">
    <citation type="submission" date="2019-02" db="EMBL/GenBank/DDBJ databases">
        <title>Novel Pseudomonas phage from tap water.</title>
        <authorList>
            <person name="Petrzik K."/>
            <person name="Koloniuk I."/>
            <person name="Lukavsky J."/>
        </authorList>
    </citation>
    <scope>NUCLEOTIDE SEQUENCE [LARGE SCALE GENOMIC DNA]</scope>
</reference>
<organism evidence="1 2">
    <name type="scientific">Pseudomonas phage KP1</name>
    <dbReference type="NCBI Taxonomy" id="2562463"/>
    <lineage>
        <taxon>Viruses</taxon>
        <taxon>Duplodnaviria</taxon>
        <taxon>Heunggongvirae</taxon>
        <taxon>Uroviricota</taxon>
        <taxon>Caudoviricetes</taxon>
        <taxon>Jondennisvirinae</taxon>
        <taxon>Kipunavirus</taxon>
        <taxon>Kipunavirus KP1</taxon>
    </lineage>
</organism>